<gene>
    <name evidence="3" type="ORF">F0U47_15330</name>
</gene>
<organism evidence="3 4">
    <name type="scientific">Nocardioides antri</name>
    <dbReference type="NCBI Taxonomy" id="2607659"/>
    <lineage>
        <taxon>Bacteria</taxon>
        <taxon>Bacillati</taxon>
        <taxon>Actinomycetota</taxon>
        <taxon>Actinomycetes</taxon>
        <taxon>Propionibacteriales</taxon>
        <taxon>Nocardioidaceae</taxon>
        <taxon>Nocardioides</taxon>
    </lineage>
</organism>
<dbReference type="Gene3D" id="3.40.1350.10">
    <property type="match status" value="1"/>
</dbReference>
<dbReference type="SUPFAM" id="SSF52980">
    <property type="entry name" value="Restriction endonuclease-like"/>
    <property type="match status" value="1"/>
</dbReference>
<dbReference type="AlphaFoldDB" id="A0A5B1M028"/>
<dbReference type="Proteomes" id="UP000324351">
    <property type="component" value="Unassembled WGS sequence"/>
</dbReference>
<reference evidence="3 4" key="2">
    <citation type="submission" date="2019-09" db="EMBL/GenBank/DDBJ databases">
        <authorList>
            <person name="Jin C."/>
        </authorList>
    </citation>
    <scope>NUCLEOTIDE SEQUENCE [LARGE SCALE GENOMIC DNA]</scope>
    <source>
        <strain evidence="3 4">BN140041</strain>
    </source>
</reference>
<comment type="similarity">
    <text evidence="1 2">Belongs to the UPF0102 family.</text>
</comment>
<dbReference type="RefSeq" id="WP_149751348.1">
    <property type="nucleotide sequence ID" value="NZ_VUJW01000009.1"/>
</dbReference>
<keyword evidence="4" id="KW-1185">Reference proteome</keyword>
<dbReference type="PANTHER" id="PTHR34039">
    <property type="entry name" value="UPF0102 PROTEIN YRAN"/>
    <property type="match status" value="1"/>
</dbReference>
<dbReference type="EMBL" id="VUJW01000009">
    <property type="protein sequence ID" value="KAA1426272.1"/>
    <property type="molecule type" value="Genomic_DNA"/>
</dbReference>
<dbReference type="NCBIfam" id="NF009154">
    <property type="entry name" value="PRK12497.3-3"/>
    <property type="match status" value="1"/>
</dbReference>
<dbReference type="Pfam" id="PF02021">
    <property type="entry name" value="UPF0102"/>
    <property type="match status" value="1"/>
</dbReference>
<reference evidence="3 4" key="1">
    <citation type="submission" date="2019-09" db="EMBL/GenBank/DDBJ databases">
        <title>Nocardioides panacisoli sp. nov., isolated from the soil of a ginseng field.</title>
        <authorList>
            <person name="Cho C."/>
        </authorList>
    </citation>
    <scope>NUCLEOTIDE SEQUENCE [LARGE SCALE GENOMIC DNA]</scope>
    <source>
        <strain evidence="3 4">BN140041</strain>
    </source>
</reference>
<proteinExistence type="inferred from homology"/>
<dbReference type="HAMAP" id="MF_00048">
    <property type="entry name" value="UPF0102"/>
    <property type="match status" value="1"/>
</dbReference>
<accession>A0A5B1M028</accession>
<name>A0A5B1M028_9ACTN</name>
<dbReference type="InterPro" id="IPR003509">
    <property type="entry name" value="UPF0102_YraN-like"/>
</dbReference>
<dbReference type="CDD" id="cd20736">
    <property type="entry name" value="PoNe_Nuclease"/>
    <property type="match status" value="1"/>
</dbReference>
<dbReference type="InterPro" id="IPR011856">
    <property type="entry name" value="tRNA_endonuc-like_dom_sf"/>
</dbReference>
<comment type="caution">
    <text evidence="3">The sequence shown here is derived from an EMBL/GenBank/DDBJ whole genome shotgun (WGS) entry which is preliminary data.</text>
</comment>
<dbReference type="InterPro" id="IPR011335">
    <property type="entry name" value="Restrct_endonuc-II-like"/>
</dbReference>
<evidence type="ECO:0000313" key="4">
    <source>
        <dbReference type="Proteomes" id="UP000324351"/>
    </source>
</evidence>
<evidence type="ECO:0000256" key="2">
    <source>
        <dbReference type="HAMAP-Rule" id="MF_00048"/>
    </source>
</evidence>
<dbReference type="PANTHER" id="PTHR34039:SF1">
    <property type="entry name" value="UPF0102 PROTEIN YRAN"/>
    <property type="match status" value="1"/>
</dbReference>
<evidence type="ECO:0000256" key="1">
    <source>
        <dbReference type="ARBA" id="ARBA00006738"/>
    </source>
</evidence>
<protein>
    <recommendedName>
        <fullName evidence="2">UPF0102 protein F0U47_15330</fullName>
    </recommendedName>
</protein>
<dbReference type="GO" id="GO:0003676">
    <property type="term" value="F:nucleic acid binding"/>
    <property type="evidence" value="ECO:0007669"/>
    <property type="project" value="InterPro"/>
</dbReference>
<sequence>MTETTTAAARQALGAYGEAVAARHLVGQGMVLLERNWRCDEGEIDLVLRDGSTLVVCEVKTRTSLQAGTPHEAITDAKLGRLQRLAERWATDRGVRPDDTRVDLVAVLRPRRGPAVVDHVRGLV</sequence>
<evidence type="ECO:0000313" key="3">
    <source>
        <dbReference type="EMBL" id="KAA1426272.1"/>
    </source>
</evidence>